<reference evidence="3 4" key="1">
    <citation type="submission" date="2019-12" db="EMBL/GenBank/DDBJ databases">
        <authorList>
            <person name="Floudas D."/>
            <person name="Bentzer J."/>
            <person name="Ahren D."/>
            <person name="Johansson T."/>
            <person name="Persson P."/>
            <person name="Tunlid A."/>
        </authorList>
    </citation>
    <scope>NUCLEOTIDE SEQUENCE [LARGE SCALE GENOMIC DNA]</scope>
    <source>
        <strain evidence="3 4">CBS 102.39</strain>
    </source>
</reference>
<evidence type="ECO:0000313" key="3">
    <source>
        <dbReference type="EMBL" id="KAF4614490.1"/>
    </source>
</evidence>
<keyword evidence="1" id="KW-0812">Transmembrane</keyword>
<dbReference type="Proteomes" id="UP000521872">
    <property type="component" value="Unassembled WGS sequence"/>
</dbReference>
<dbReference type="InterPro" id="IPR038213">
    <property type="entry name" value="IFI6/IFI27-like_sf"/>
</dbReference>
<keyword evidence="2" id="KW-0732">Signal</keyword>
<organism evidence="3 4">
    <name type="scientific">Agrocybe pediades</name>
    <dbReference type="NCBI Taxonomy" id="84607"/>
    <lineage>
        <taxon>Eukaryota</taxon>
        <taxon>Fungi</taxon>
        <taxon>Dikarya</taxon>
        <taxon>Basidiomycota</taxon>
        <taxon>Agaricomycotina</taxon>
        <taxon>Agaricomycetes</taxon>
        <taxon>Agaricomycetidae</taxon>
        <taxon>Agaricales</taxon>
        <taxon>Agaricineae</taxon>
        <taxon>Strophariaceae</taxon>
        <taxon>Agrocybe</taxon>
    </lineage>
</organism>
<dbReference type="AlphaFoldDB" id="A0A8H4VNF8"/>
<name>A0A8H4VNF8_9AGAR</name>
<sequence>MPSCLTFLAIIAAIVSLVAATVGFLGFAAAGVAAGSFAAWIQSVFYGAFTSGLFSILQSFGVTIAPVLGSPFILGGLAPLRAKFIFIHPIRLASILRKSPHLARFVRNLAVVSSLGDAFLPINKAKWRANVRSLVFCLRQFQHLECFSIGPSWEPRSAAWEDPEFVQAVQNIVTLPSLRGLDCKFSYDMVCSRMTHIDYLSFTADTRENLTAPNTIRRQLCTVDSLKVRQVGRGTSLRLVSQIKYHFDITNLKTLYVVSPGSLHLPTNMICFLRVCGKNLVNLVLDLVAFGDMEGVIYNILDFSLEDLFSLRKLHVKHQGRTFVHFLLDLVNLLATLPVGSMNVLEDLLVQTNCIAFEEDYLPKPWDDLWDLVTDSSRFPRLTKLHLRILYPSISEDKTAAVKAAWKAHLLNKEVDSDRLSVTIEVLDHGDTFKELHPFWPSLPLCEQCQCAPGLPTFIPYHVQLPLQRSPSRPPIDMTALCASDEGDGGLPQELYDVIIGFLHDDPVSLRCCALAHRRFLSASQKHIFSSLRLSTRKPLMDIPAAKFIFIDPIRLESILRKSPHLASFVVNLVVISSFDDTCLPVDEERWQAQVKSLIFCLQQFRYLECLSVDPTWDPNAAWKDPEFAQAIQSVMALPSLRCLDYYFSYEMIASDLRTHIEYLAFNPDSRLRHAAPLNPSPVPTVRCSVDHLEICHMGMGAPLILGPQLLHNFDISNLNTLFVFSPSSLYLPTVMDGLLRACGKNLVHLVLDFVSFEGAHLSFLARRAQANLLNVHTKDTEGATYKLLNFTLKDLSALRKLHIKIQGKTFVTLLPDLVTLLATLPVGSTNALEDLFVQTSCTASEPEDHFPRPWDDLWDLVTDSSRFPRLTKLHLRTFYSTRSKAKQTAVKAEWKAHLFNKEFNSDKLRVSLDLLDHGDTFKELHPFWPNSGFDRLFSIC</sequence>
<dbReference type="EMBL" id="JAACJL010000044">
    <property type="protein sequence ID" value="KAF4614490.1"/>
    <property type="molecule type" value="Genomic_DNA"/>
</dbReference>
<keyword evidence="4" id="KW-1185">Reference proteome</keyword>
<dbReference type="Gene3D" id="6.10.110.10">
    <property type="match status" value="1"/>
</dbReference>
<comment type="caution">
    <text evidence="3">The sequence shown here is derived from an EMBL/GenBank/DDBJ whole genome shotgun (WGS) entry which is preliminary data.</text>
</comment>
<evidence type="ECO:0000313" key="4">
    <source>
        <dbReference type="Proteomes" id="UP000521872"/>
    </source>
</evidence>
<proteinExistence type="predicted"/>
<feature type="chain" id="PRO_5034788664" description="F-box domain-containing protein" evidence="2">
    <location>
        <begin position="21"/>
        <end position="941"/>
    </location>
</feature>
<feature type="signal peptide" evidence="2">
    <location>
        <begin position="1"/>
        <end position="20"/>
    </location>
</feature>
<evidence type="ECO:0008006" key="5">
    <source>
        <dbReference type="Google" id="ProtNLM"/>
    </source>
</evidence>
<keyword evidence="1" id="KW-1133">Transmembrane helix</keyword>
<evidence type="ECO:0000256" key="1">
    <source>
        <dbReference type="SAM" id="Phobius"/>
    </source>
</evidence>
<gene>
    <name evidence="3" type="ORF">D9613_002475</name>
</gene>
<protein>
    <recommendedName>
        <fullName evidence="5">F-box domain-containing protein</fullName>
    </recommendedName>
</protein>
<keyword evidence="1" id="KW-0472">Membrane</keyword>
<accession>A0A8H4VNF8</accession>
<feature type="transmembrane region" description="Helical" evidence="1">
    <location>
        <begin position="44"/>
        <end position="74"/>
    </location>
</feature>
<evidence type="ECO:0000256" key="2">
    <source>
        <dbReference type="SAM" id="SignalP"/>
    </source>
</evidence>